<protein>
    <submittedName>
        <fullName evidence="2">HTH-type transcriptional regulator nsrR</fullName>
    </submittedName>
</protein>
<dbReference type="Gene3D" id="1.10.10.10">
    <property type="entry name" value="Winged helix-like DNA-binding domain superfamily/Winged helix DNA-binding domain"/>
    <property type="match status" value="1"/>
</dbReference>
<dbReference type="PANTHER" id="PTHR33221">
    <property type="entry name" value="WINGED HELIX-TURN-HELIX TRANSCRIPTIONAL REGULATOR, RRF2 FAMILY"/>
    <property type="match status" value="1"/>
</dbReference>
<comment type="caution">
    <text evidence="2">The sequence shown here is derived from an EMBL/GenBank/DDBJ whole genome shotgun (WGS) entry which is preliminary data.</text>
</comment>
<accession>E6QPL4</accession>
<gene>
    <name evidence="2" type="primary">nsrR</name>
    <name evidence="2" type="ORF">CARN7_2841</name>
</gene>
<dbReference type="GO" id="GO:0005829">
    <property type="term" value="C:cytosol"/>
    <property type="evidence" value="ECO:0007669"/>
    <property type="project" value="TreeGrafter"/>
</dbReference>
<dbReference type="InterPro" id="IPR036388">
    <property type="entry name" value="WH-like_DNA-bd_sf"/>
</dbReference>
<dbReference type="AlphaFoldDB" id="E6QPL4"/>
<sequence>MQLTRFTDYSLRVLMYLGGQFDHLVTIKEIARKHSVSKNHLMKVVHGLATHGYIVTVRGRGGGMRLSRRPEKINLGDVVRDTEENMDIAECFGVGVNSCTLLPACALKSVLIEARKSFLATLDLYQLSDLIHMPPAADALRQDVASITIRKIVPQ</sequence>
<reference evidence="2" key="1">
    <citation type="submission" date="2009-10" db="EMBL/GenBank/DDBJ databases">
        <title>Diversity of trophic interactions inside an arsenic-rich microbial ecosystem.</title>
        <authorList>
            <person name="Bertin P.N."/>
            <person name="Heinrich-Salmeron A."/>
            <person name="Pelletier E."/>
            <person name="Goulhen-Chollet F."/>
            <person name="Arsene-Ploetze F."/>
            <person name="Gallien S."/>
            <person name="Calteau A."/>
            <person name="Vallenet D."/>
            <person name="Casiot C."/>
            <person name="Chane-Woon-Ming B."/>
            <person name="Giloteaux L."/>
            <person name="Barakat M."/>
            <person name="Bonnefoy V."/>
            <person name="Bruneel O."/>
            <person name="Chandler M."/>
            <person name="Cleiss J."/>
            <person name="Duran R."/>
            <person name="Elbaz-Poulichet F."/>
            <person name="Fonknechten N."/>
            <person name="Lauga B."/>
            <person name="Mornico D."/>
            <person name="Ortet P."/>
            <person name="Schaeffer C."/>
            <person name="Siguier P."/>
            <person name="Alexander Thil Smith A."/>
            <person name="Van Dorsselaer A."/>
            <person name="Weissenbach J."/>
            <person name="Medigue C."/>
            <person name="Le Paslier D."/>
        </authorList>
    </citation>
    <scope>NUCLEOTIDE SEQUENCE</scope>
</reference>
<dbReference type="GO" id="GO:0003700">
    <property type="term" value="F:DNA-binding transcription factor activity"/>
    <property type="evidence" value="ECO:0007669"/>
    <property type="project" value="TreeGrafter"/>
</dbReference>
<name>E6QPL4_9ZZZZ</name>
<dbReference type="GO" id="GO:0003677">
    <property type="term" value="F:DNA binding"/>
    <property type="evidence" value="ECO:0007669"/>
    <property type="project" value="UniProtKB-KW"/>
</dbReference>
<evidence type="ECO:0000313" key="2">
    <source>
        <dbReference type="EMBL" id="CBI09185.1"/>
    </source>
</evidence>
<dbReference type="NCBIfam" id="TIGR00738">
    <property type="entry name" value="rrf2_super"/>
    <property type="match status" value="1"/>
</dbReference>
<dbReference type="Pfam" id="PF02082">
    <property type="entry name" value="Rrf2"/>
    <property type="match status" value="1"/>
</dbReference>
<dbReference type="EMBL" id="CABR01000004">
    <property type="protein sequence ID" value="CBI09185.1"/>
    <property type="molecule type" value="Genomic_DNA"/>
</dbReference>
<dbReference type="InterPro" id="IPR000944">
    <property type="entry name" value="Tscrpt_reg_Rrf2"/>
</dbReference>
<proteinExistence type="predicted"/>
<dbReference type="PROSITE" id="PS51197">
    <property type="entry name" value="HTH_RRF2_2"/>
    <property type="match status" value="1"/>
</dbReference>
<dbReference type="InterPro" id="IPR036390">
    <property type="entry name" value="WH_DNA-bd_sf"/>
</dbReference>
<evidence type="ECO:0000256" key="1">
    <source>
        <dbReference type="ARBA" id="ARBA00023125"/>
    </source>
</evidence>
<keyword evidence="1" id="KW-0238">DNA-binding</keyword>
<dbReference type="PANTHER" id="PTHR33221:SF4">
    <property type="entry name" value="HTH-TYPE TRANSCRIPTIONAL REPRESSOR NSRR"/>
    <property type="match status" value="1"/>
</dbReference>
<organism evidence="2">
    <name type="scientific">mine drainage metagenome</name>
    <dbReference type="NCBI Taxonomy" id="410659"/>
    <lineage>
        <taxon>unclassified sequences</taxon>
        <taxon>metagenomes</taxon>
        <taxon>ecological metagenomes</taxon>
    </lineage>
</organism>
<dbReference type="SUPFAM" id="SSF46785">
    <property type="entry name" value="Winged helix' DNA-binding domain"/>
    <property type="match status" value="1"/>
</dbReference>